<feature type="compositionally biased region" description="Basic and acidic residues" evidence="17">
    <location>
        <begin position="2615"/>
        <end position="2628"/>
    </location>
</feature>
<feature type="compositionally biased region" description="Polar residues" evidence="17">
    <location>
        <begin position="98"/>
        <end position="107"/>
    </location>
</feature>
<dbReference type="Gene3D" id="3.30.70.270">
    <property type="match status" value="2"/>
</dbReference>
<dbReference type="InterPro" id="IPR012337">
    <property type="entry name" value="RNaseH-like_sf"/>
</dbReference>
<feature type="region of interest" description="Disordered" evidence="17">
    <location>
        <begin position="198"/>
        <end position="284"/>
    </location>
</feature>
<keyword evidence="11" id="KW-0694">RNA-binding</keyword>
<dbReference type="GO" id="GO:0004190">
    <property type="term" value="F:aspartic-type endopeptidase activity"/>
    <property type="evidence" value="ECO:0007669"/>
    <property type="project" value="UniProtKB-KW"/>
</dbReference>
<evidence type="ECO:0000256" key="16">
    <source>
        <dbReference type="ARBA" id="ARBA00023172"/>
    </source>
</evidence>
<dbReference type="GO" id="GO:0003723">
    <property type="term" value="F:RNA binding"/>
    <property type="evidence" value="ECO:0007669"/>
    <property type="project" value="UniProtKB-KW"/>
</dbReference>
<dbReference type="EMBL" id="JABXXO010000001">
    <property type="protein sequence ID" value="KAF7784901.1"/>
    <property type="molecule type" value="Genomic_DNA"/>
</dbReference>
<dbReference type="GO" id="GO:0006310">
    <property type="term" value="P:DNA recombination"/>
    <property type="evidence" value="ECO:0007669"/>
    <property type="project" value="UniProtKB-KW"/>
</dbReference>
<feature type="region of interest" description="Disordered" evidence="17">
    <location>
        <begin position="921"/>
        <end position="971"/>
    </location>
</feature>
<dbReference type="GO" id="GO:0003964">
    <property type="term" value="F:RNA-directed DNA polymerase activity"/>
    <property type="evidence" value="ECO:0007669"/>
    <property type="project" value="UniProtKB-KW"/>
</dbReference>
<evidence type="ECO:0000256" key="9">
    <source>
        <dbReference type="ARBA" id="ARBA00022801"/>
    </source>
</evidence>
<dbReference type="CDD" id="cd01647">
    <property type="entry name" value="RT_LTR"/>
    <property type="match status" value="1"/>
</dbReference>
<dbReference type="Pfam" id="PF00078">
    <property type="entry name" value="RVT_1"/>
    <property type="match status" value="1"/>
</dbReference>
<dbReference type="InterPro" id="IPR036397">
    <property type="entry name" value="RNaseH_sf"/>
</dbReference>
<dbReference type="Gene3D" id="2.40.70.10">
    <property type="entry name" value="Acid Proteases"/>
    <property type="match status" value="1"/>
</dbReference>
<feature type="compositionally biased region" description="Basic residues" evidence="17">
    <location>
        <begin position="1903"/>
        <end position="1912"/>
    </location>
</feature>
<feature type="region of interest" description="Disordered" evidence="17">
    <location>
        <begin position="1"/>
        <end position="54"/>
    </location>
</feature>
<dbReference type="InterPro" id="IPR000477">
    <property type="entry name" value="RT_dom"/>
</dbReference>
<dbReference type="CDD" id="cd09274">
    <property type="entry name" value="RNase_HI_RT_Ty3"/>
    <property type="match status" value="1"/>
</dbReference>
<dbReference type="InterPro" id="IPR021109">
    <property type="entry name" value="Peptidase_aspartic_dom_sf"/>
</dbReference>
<feature type="compositionally biased region" description="Low complexity" evidence="17">
    <location>
        <begin position="2587"/>
        <end position="2601"/>
    </location>
</feature>
<dbReference type="InterPro" id="IPR043128">
    <property type="entry name" value="Rev_trsase/Diguanyl_cyclase"/>
</dbReference>
<feature type="domain" description="Integrase catalytic" evidence="19">
    <location>
        <begin position="2065"/>
        <end position="2224"/>
    </location>
</feature>
<feature type="region of interest" description="Disordered" evidence="17">
    <location>
        <begin position="96"/>
        <end position="117"/>
    </location>
</feature>
<dbReference type="InterPro" id="IPR043502">
    <property type="entry name" value="DNA/RNA_pol_sf"/>
</dbReference>
<feature type="region of interest" description="Disordered" evidence="17">
    <location>
        <begin position="2569"/>
        <end position="2643"/>
    </location>
</feature>
<dbReference type="Pfam" id="PF24626">
    <property type="entry name" value="SH3_Tf2-1"/>
    <property type="match status" value="1"/>
</dbReference>
<dbReference type="Gene3D" id="1.10.340.70">
    <property type="match status" value="1"/>
</dbReference>
<dbReference type="CDD" id="cd00024">
    <property type="entry name" value="CD_CSD"/>
    <property type="match status" value="1"/>
</dbReference>
<dbReference type="GO" id="GO:0046872">
    <property type="term" value="F:metal ion binding"/>
    <property type="evidence" value="ECO:0007669"/>
    <property type="project" value="UniProtKB-KW"/>
</dbReference>
<feature type="region of interest" description="Disordered" evidence="17">
    <location>
        <begin position="827"/>
        <end position="900"/>
    </location>
</feature>
<evidence type="ECO:0000256" key="6">
    <source>
        <dbReference type="ARBA" id="ARBA00022723"/>
    </source>
</evidence>
<keyword evidence="4" id="KW-0548">Nucleotidyltransferase</keyword>
<dbReference type="InterPro" id="IPR050951">
    <property type="entry name" value="Retrovirus_Pol_polyprotein"/>
</dbReference>
<keyword evidence="16" id="KW-0233">DNA recombination</keyword>
<evidence type="ECO:0000256" key="7">
    <source>
        <dbReference type="ARBA" id="ARBA00022750"/>
    </source>
</evidence>
<feature type="region of interest" description="Disordered" evidence="17">
    <location>
        <begin position="1818"/>
        <end position="1838"/>
    </location>
</feature>
<feature type="compositionally biased region" description="Basic and acidic residues" evidence="17">
    <location>
        <begin position="475"/>
        <end position="497"/>
    </location>
</feature>
<reference evidence="20 21" key="1">
    <citation type="journal article" name="Sci. Rep.">
        <title>Telomere-to-telomere assembled and centromere annotated genomes of the two main subspecies of the button mushroom Agaricus bisporus reveal especially polymorphic chromosome ends.</title>
        <authorList>
            <person name="Sonnenberg A.S.M."/>
            <person name="Sedaghat-Telgerd N."/>
            <person name="Lavrijssen B."/>
            <person name="Ohm R.A."/>
            <person name="Hendrickx P.M."/>
            <person name="Scholtmeijer K."/>
            <person name="Baars J.J.P."/>
            <person name="van Peer A."/>
        </authorList>
    </citation>
    <scope>NUCLEOTIDE SEQUENCE [LARGE SCALE GENOMIC DNA]</scope>
    <source>
        <strain evidence="20 21">H119_p4</strain>
    </source>
</reference>
<evidence type="ECO:0000256" key="8">
    <source>
        <dbReference type="ARBA" id="ARBA00022759"/>
    </source>
</evidence>
<dbReference type="InterPro" id="IPR056924">
    <property type="entry name" value="SH3_Tf2-1"/>
</dbReference>
<name>A0A8H7KLK7_AGABI</name>
<feature type="compositionally biased region" description="Polar residues" evidence="17">
    <location>
        <begin position="202"/>
        <end position="212"/>
    </location>
</feature>
<dbReference type="SUPFAM" id="SSF54160">
    <property type="entry name" value="Chromo domain-like"/>
    <property type="match status" value="1"/>
</dbReference>
<dbReference type="SUPFAM" id="SSF50630">
    <property type="entry name" value="Acid proteases"/>
    <property type="match status" value="1"/>
</dbReference>
<dbReference type="Gene3D" id="2.40.50.40">
    <property type="match status" value="1"/>
</dbReference>
<dbReference type="PANTHER" id="PTHR37984">
    <property type="entry name" value="PROTEIN CBG26694"/>
    <property type="match status" value="1"/>
</dbReference>
<dbReference type="InterPro" id="IPR001584">
    <property type="entry name" value="Integrase_cat-core"/>
</dbReference>
<dbReference type="Gene3D" id="3.10.10.10">
    <property type="entry name" value="HIV Type 1 Reverse Transcriptase, subunit A, domain 1"/>
    <property type="match status" value="1"/>
</dbReference>
<feature type="region of interest" description="Disordered" evidence="17">
    <location>
        <begin position="1926"/>
        <end position="1945"/>
    </location>
</feature>
<feature type="region of interest" description="Disordered" evidence="17">
    <location>
        <begin position="2457"/>
        <end position="2500"/>
    </location>
</feature>
<evidence type="ECO:0000313" key="20">
    <source>
        <dbReference type="EMBL" id="KAF7784901.1"/>
    </source>
</evidence>
<feature type="region of interest" description="Disordered" evidence="17">
    <location>
        <begin position="1870"/>
        <end position="1921"/>
    </location>
</feature>
<gene>
    <name evidence="20" type="ORF">Agabi119p4_1066</name>
</gene>
<keyword evidence="3" id="KW-0808">Transferase</keyword>
<keyword evidence="5" id="KW-0540">Nuclease</keyword>
<organism evidence="20 21">
    <name type="scientific">Agaricus bisporus var. burnettii</name>
    <dbReference type="NCBI Taxonomy" id="192524"/>
    <lineage>
        <taxon>Eukaryota</taxon>
        <taxon>Fungi</taxon>
        <taxon>Dikarya</taxon>
        <taxon>Basidiomycota</taxon>
        <taxon>Agaricomycotina</taxon>
        <taxon>Agaricomycetes</taxon>
        <taxon>Agaricomycetidae</taxon>
        <taxon>Agaricales</taxon>
        <taxon>Agaricineae</taxon>
        <taxon>Agaricaceae</taxon>
        <taxon>Agaricus</taxon>
    </lineage>
</organism>
<dbReference type="InterPro" id="IPR041588">
    <property type="entry name" value="Integrase_H2C2"/>
</dbReference>
<evidence type="ECO:0000256" key="17">
    <source>
        <dbReference type="SAM" id="MobiDB-lite"/>
    </source>
</evidence>
<feature type="compositionally biased region" description="Basic and acidic residues" evidence="17">
    <location>
        <begin position="929"/>
        <end position="954"/>
    </location>
</feature>
<dbReference type="PROSITE" id="PS50878">
    <property type="entry name" value="RT_POL"/>
    <property type="match status" value="1"/>
</dbReference>
<evidence type="ECO:0000256" key="14">
    <source>
        <dbReference type="ARBA" id="ARBA00022932"/>
    </source>
</evidence>
<dbReference type="InterPro" id="IPR041373">
    <property type="entry name" value="RT_RNaseH"/>
</dbReference>
<dbReference type="CDD" id="cd00303">
    <property type="entry name" value="retropepsin_like"/>
    <property type="match status" value="1"/>
</dbReference>
<feature type="domain" description="Reverse transcriptase" evidence="18">
    <location>
        <begin position="1419"/>
        <end position="1600"/>
    </location>
</feature>
<evidence type="ECO:0000256" key="11">
    <source>
        <dbReference type="ARBA" id="ARBA00022884"/>
    </source>
</evidence>
<evidence type="ECO:0000256" key="4">
    <source>
        <dbReference type="ARBA" id="ARBA00022695"/>
    </source>
</evidence>
<evidence type="ECO:0000256" key="3">
    <source>
        <dbReference type="ARBA" id="ARBA00022679"/>
    </source>
</evidence>
<dbReference type="SUPFAM" id="SSF53098">
    <property type="entry name" value="Ribonuclease H-like"/>
    <property type="match status" value="1"/>
</dbReference>
<feature type="region of interest" description="Disordered" evidence="17">
    <location>
        <begin position="356"/>
        <end position="577"/>
    </location>
</feature>
<feature type="compositionally biased region" description="Basic residues" evidence="17">
    <location>
        <begin position="255"/>
        <end position="267"/>
    </location>
</feature>
<feature type="compositionally biased region" description="Polar residues" evidence="17">
    <location>
        <begin position="375"/>
        <end position="388"/>
    </location>
</feature>
<keyword evidence="15" id="KW-0238">DNA-binding</keyword>
<dbReference type="GO" id="GO:0003677">
    <property type="term" value="F:DNA binding"/>
    <property type="evidence" value="ECO:0007669"/>
    <property type="project" value="UniProtKB-KW"/>
</dbReference>
<keyword evidence="10" id="KW-0460">Magnesium</keyword>
<evidence type="ECO:0000256" key="2">
    <source>
        <dbReference type="ARBA" id="ARBA00022670"/>
    </source>
</evidence>
<keyword evidence="7" id="KW-0064">Aspartyl protease</keyword>
<dbReference type="PANTHER" id="PTHR37984:SF5">
    <property type="entry name" value="PROTEIN NYNRIN-LIKE"/>
    <property type="match status" value="1"/>
</dbReference>
<dbReference type="GO" id="GO:0015074">
    <property type="term" value="P:DNA integration"/>
    <property type="evidence" value="ECO:0007669"/>
    <property type="project" value="UniProtKB-KW"/>
</dbReference>
<dbReference type="Proteomes" id="UP000629468">
    <property type="component" value="Unassembled WGS sequence"/>
</dbReference>
<keyword evidence="14" id="KW-0239">DNA-directed DNA polymerase</keyword>
<sequence length="2795" mass="319989">MPKAPGAWNDASREESLGPSAYQTPANHPFRLRTATWSHEQGVHLQQDRGATGKAFSDAELQQTDTPAFEREIDEPQENSPEIKGNISIVENIFTEGARTQSRSGTDQADDARHDPRRMAEIPRHIPLSLGERLQGIWRVTGIENELRQQYILEQAEGIAHESYRLTGMKENRESTAYTNVVLANVGQLAEVYNRLRRDKASNTSTPMSQIRGQFEQEQKLPATRHIPVETHQPKPMRHPALTPQLPATDEKAITRRTKKGSRKGKERAKNQGSPPEDNGSDSGNLVFEVSYGLPAINYGSPAIEMANAQLFQPKQEEETEETYRRRVAAQKRLQQTDQAQGHQQRTLLEEMEALSLPGPSAPRPSRPLMRDAPSSPTSIETTVSAQQDRGWLPQQPNRPLSSTSSHETEQSIGEMDDVEEVMGKPEIHSQQGVRFSTHTENKPKVKQEETDEHMTYLKTRPPRGYHRGPTGSDEMEHWSRETPPHLERSRVDERGIRPRKNSIGRRTTKGSSRRLPQTQRSPSPPAERAHATEGQFTFRNYHQERSGNNGRLRNSDDNGGQRATTAPNPNHRQHDRGFSIIPEAQTHSTPGIADSIQLHKDRMHTKLRNIIQDCIGHTFTPPDGYKSGQTKVHEECGITPYGGSARFSVLEQFVLAICIEFNLKGLTGPGFAKERFRLLHLTQHLKGEAHKFVMKQVINPASHKRDWTFEEVMIALYDRFIHYTSTHEARDNFRQSRYNAREGAQGFYDFIMDQATQMTQVPDDFTLVNHFLKHIPSKMRDYLLCTIGMEPEVCSLEECVSHAVAFENRQKRSSYYISRIGGDYGAQQDNKGQTSEHNRIHPRQLVADRTSSRAELHDRPPRDRYNESRAKADGREHRYNHRQPDAGKERAPGNNAGGTSQGPCWECGGNHYKSECPKLKKGVHMRANRSDDGSDDEERGKNSETESLLHDDAASNPGNERSAPVEAEDEDLIEVEVNDGYYYENDDLSDLSFVHALSVIPPHDDYTTEEATVHVRKITLEKINNGKIMRPQQSNGNKQCLASLVKVGGLEAWALWDSGSTTTGITPTFAHIAKIKVNELLDPHTLQLGTVGSRSSIKYGANVPIQLGRTQTQSYVDIANFNRYDMIIGTPFMRDNGVLLDFKTNTIIVNGQHIPAMNLAAESDMRLRRYRTTERRGKPELGDVRKSVGTPHPERSKSLCCEPSSSRITKEDYDSDRIGIGKEERGTDHLMLMDKPYEPDSYELYHDPRMPAEWNMMVTDLWNSHTNRKPHLWYRNANPDEISEPVIFQGETGSMYSMGIDHICSIRTIDKGEQREDAKNVLGHESMARGRQRKEDHKGVPRVDGHTEKDIMIPTLRDRWKEKYQDIMNGPPEQPPPLREVNHEINLVDEEKKYNYHLPRCPRSMYDQFHAKVERYERAGWWKPLAHVTHAAPLLCIPKKDGKLRTVTVVDARQRNDNTVKDVTPLPDQEVIREDVARARYRSKIDLADAYEQVRIIDRDIKKTAFATIRGIYASLVMQQGDCNAPATFQRLMTSIFRDVIGTSIHVYLDDIFVFSDTIEDHERHLRVVFERLRKEQLFLKWSKCELYAEKVDCLGHVIDDQGIHPDMDKLARLREWRAPRNYNDVQRFVGLINYLSNFLPDVTAYTGPLLAITQNGTPFHWRPLHQRCFDMIKHICCKTPVLKPIDPKLKQPIWVICDASKTGVGAMYGQGSSWNSCRPAGFMSKKFTPAQQNYAVHEMETLAILEALMKWEDKLVGYPIHVITDHKALEFFKSQSQLSRRQHRWNEYLSRFDFDITYVKGENNKVADCLSRYFEGDSEGENSRTSDYVNADKRLDPEAEDLPTQRVFEVEQRIVELRAFREQVVRRSKRLQEKREEREKEAELLKTHQDTEEVGRNPHNKERKKKGGKRILKDNEPHQQTLGDVLLDRSHDAPPQEMSDTTTERIKQLYHSERLFKDVVTNPLEHPSFQLQDGLLYLPNARNDLALCLPQERQIITQVIEDAHNIIGHFGEAKTADYILVRRWFWWPRMAKDIREFCRTCETCQRSKTSNQKPKGKLHALPVPIKPWDSIGMDFVGPFPESRGFNYLWTVICRMTSMVHLIPVNTTNTADELSWIYMRDIVRLHGLPKSVVSDRDSKFTSQWWKGVHKLLGAKLLMSTSFHPQTDGQTERANRSIGQILRAVVSHDQRNWVDKLPLTEFAINASISDTTGYAPFELNSGYMPSMIKEIRPDEYVPKGIKAFAENTLWNLAEAHDAIIEARVHQSATANKRRGDDPTLKEGDQVYLSTKNLSLPKGRTQKLCPKFIGPFKIAKAVEGKSTYTLQLPPALLKRRIHPTFHVSLLRPYYPSDDNMFPCRNKPEPYDFGTSDDHEWYVDEIRGHRWKEAALEFEIRWTTGDTTWEPLNNCKDLSALDRYLRIHGVEEADRLPKKRDKAKTGHMDTVYQLRVLEVKDKPSHPTLMPAYPRRNHGDQPRSSNLSSIRGRGGIPTQPSSIGPSRHPRRIAALYSVQTQVRERLQQIGIEGLPVITNAREADKIALIINEILDQVELLETRNKQLEERVQMMRRRDEDEMEFESESATLGLPPTTTNSSTSSRANTPNPPSLLSRISTESTDRENNPRNDHSRSTLRYGPDIHIRPIGPRDTEQISLDRQLEDTTEISEEKMGNQGPIPAIWGTTMRQGRIERSNGMRGMLSVRAHYSVTNNTVFVAENALRASQHEAQLNEPFPVPDDNMVYAVAPRGLPRTPQEAKDLIHLIHSPRTQWSLRIEAYLLLEELKSVAEKVHRRFWDRTM</sequence>
<evidence type="ECO:0000256" key="13">
    <source>
        <dbReference type="ARBA" id="ARBA00022918"/>
    </source>
</evidence>
<keyword evidence="6" id="KW-0479">Metal-binding</keyword>
<feature type="compositionally biased region" description="Basic and acidic residues" evidence="17">
    <location>
        <begin position="851"/>
        <end position="892"/>
    </location>
</feature>
<keyword evidence="9" id="KW-0378">Hydrolase</keyword>
<evidence type="ECO:0000256" key="5">
    <source>
        <dbReference type="ARBA" id="ARBA00022722"/>
    </source>
</evidence>
<keyword evidence="13" id="KW-0695">RNA-directed DNA polymerase</keyword>
<evidence type="ECO:0000313" key="21">
    <source>
        <dbReference type="Proteomes" id="UP000629468"/>
    </source>
</evidence>
<dbReference type="Pfam" id="PF17921">
    <property type="entry name" value="Integrase_H2C2"/>
    <property type="match status" value="1"/>
</dbReference>
<dbReference type="GO" id="GO:0005634">
    <property type="term" value="C:nucleus"/>
    <property type="evidence" value="ECO:0007669"/>
    <property type="project" value="UniProtKB-ARBA"/>
</dbReference>
<feature type="region of interest" description="Disordered" evidence="17">
    <location>
        <begin position="1175"/>
        <end position="1208"/>
    </location>
</feature>
<dbReference type="GO" id="GO:0006508">
    <property type="term" value="P:proteolysis"/>
    <property type="evidence" value="ECO:0007669"/>
    <property type="project" value="UniProtKB-KW"/>
</dbReference>
<dbReference type="EC" id="2.7.7.49" evidence="1"/>
<feature type="compositionally biased region" description="Polar residues" evidence="17">
    <location>
        <begin position="395"/>
        <end position="406"/>
    </location>
</feature>
<feature type="compositionally biased region" description="Basic and acidic residues" evidence="17">
    <location>
        <begin position="438"/>
        <end position="456"/>
    </location>
</feature>
<evidence type="ECO:0000256" key="10">
    <source>
        <dbReference type="ARBA" id="ARBA00022842"/>
    </source>
</evidence>
<evidence type="ECO:0000256" key="12">
    <source>
        <dbReference type="ARBA" id="ARBA00022908"/>
    </source>
</evidence>
<evidence type="ECO:0000256" key="15">
    <source>
        <dbReference type="ARBA" id="ARBA00023125"/>
    </source>
</evidence>
<dbReference type="SUPFAM" id="SSF56672">
    <property type="entry name" value="DNA/RNA polymerases"/>
    <property type="match status" value="1"/>
</dbReference>
<dbReference type="GO" id="GO:0004519">
    <property type="term" value="F:endonuclease activity"/>
    <property type="evidence" value="ECO:0007669"/>
    <property type="project" value="UniProtKB-KW"/>
</dbReference>
<protein>
    <recommendedName>
        <fullName evidence="1">RNA-directed DNA polymerase</fullName>
        <ecNumber evidence="1">2.7.7.49</ecNumber>
    </recommendedName>
</protein>
<evidence type="ECO:0000256" key="1">
    <source>
        <dbReference type="ARBA" id="ARBA00012493"/>
    </source>
</evidence>
<feature type="compositionally biased region" description="Basic residues" evidence="17">
    <location>
        <begin position="498"/>
        <end position="513"/>
    </location>
</feature>
<proteinExistence type="predicted"/>
<accession>A0A8H7KLK7</accession>
<dbReference type="GO" id="GO:0003887">
    <property type="term" value="F:DNA-directed DNA polymerase activity"/>
    <property type="evidence" value="ECO:0007669"/>
    <property type="project" value="UniProtKB-KW"/>
</dbReference>
<dbReference type="Pfam" id="PF17917">
    <property type="entry name" value="RT_RNaseH"/>
    <property type="match status" value="1"/>
</dbReference>
<evidence type="ECO:0000259" key="18">
    <source>
        <dbReference type="PROSITE" id="PS50878"/>
    </source>
</evidence>
<feature type="compositionally biased region" description="Basic and acidic residues" evidence="17">
    <location>
        <begin position="1870"/>
        <end position="1902"/>
    </location>
</feature>
<dbReference type="PROSITE" id="PS50994">
    <property type="entry name" value="INTEGRASE"/>
    <property type="match status" value="1"/>
</dbReference>
<feature type="compositionally biased region" description="Basic and acidic residues" evidence="17">
    <location>
        <begin position="1175"/>
        <end position="1198"/>
    </location>
</feature>
<keyword evidence="8" id="KW-0255">Endonuclease</keyword>
<dbReference type="InterPro" id="IPR016197">
    <property type="entry name" value="Chromo-like_dom_sf"/>
</dbReference>
<evidence type="ECO:0000259" key="19">
    <source>
        <dbReference type="PROSITE" id="PS50994"/>
    </source>
</evidence>
<dbReference type="Gene3D" id="3.30.420.10">
    <property type="entry name" value="Ribonuclease H-like superfamily/Ribonuclease H"/>
    <property type="match status" value="1"/>
</dbReference>
<comment type="caution">
    <text evidence="20">The sequence shown here is derived from an EMBL/GenBank/DDBJ whole genome shotgun (WGS) entry which is preliminary data.</text>
</comment>
<feature type="compositionally biased region" description="Polar residues" evidence="17">
    <location>
        <begin position="535"/>
        <end position="571"/>
    </location>
</feature>
<keyword evidence="2" id="KW-0645">Protease</keyword>
<keyword evidence="12" id="KW-0229">DNA integration</keyword>